<proteinExistence type="predicted"/>
<name>A0AAD6XHZ9_9AGAR</name>
<dbReference type="AlphaFoldDB" id="A0AAD6XHZ9"/>
<comment type="caution">
    <text evidence="2">The sequence shown here is derived from an EMBL/GenBank/DDBJ whole genome shotgun (WGS) entry which is preliminary data.</text>
</comment>
<evidence type="ECO:0000313" key="2">
    <source>
        <dbReference type="EMBL" id="KAJ7068944.1"/>
    </source>
</evidence>
<evidence type="ECO:0000256" key="1">
    <source>
        <dbReference type="SAM" id="MobiDB-lite"/>
    </source>
</evidence>
<evidence type="ECO:0000313" key="3">
    <source>
        <dbReference type="Proteomes" id="UP001222325"/>
    </source>
</evidence>
<dbReference type="Proteomes" id="UP001222325">
    <property type="component" value="Unassembled WGS sequence"/>
</dbReference>
<dbReference type="EMBL" id="JARJCN010000143">
    <property type="protein sequence ID" value="KAJ7068944.1"/>
    <property type="molecule type" value="Genomic_DNA"/>
</dbReference>
<accession>A0AAD6XHZ9</accession>
<feature type="region of interest" description="Disordered" evidence="1">
    <location>
        <begin position="1"/>
        <end position="69"/>
    </location>
</feature>
<organism evidence="2 3">
    <name type="scientific">Mycena belliarum</name>
    <dbReference type="NCBI Taxonomy" id="1033014"/>
    <lineage>
        <taxon>Eukaryota</taxon>
        <taxon>Fungi</taxon>
        <taxon>Dikarya</taxon>
        <taxon>Basidiomycota</taxon>
        <taxon>Agaricomycotina</taxon>
        <taxon>Agaricomycetes</taxon>
        <taxon>Agaricomycetidae</taxon>
        <taxon>Agaricales</taxon>
        <taxon>Marasmiineae</taxon>
        <taxon>Mycenaceae</taxon>
        <taxon>Mycena</taxon>
    </lineage>
</organism>
<keyword evidence="3" id="KW-1185">Reference proteome</keyword>
<reference evidence="2" key="1">
    <citation type="submission" date="2023-03" db="EMBL/GenBank/DDBJ databases">
        <title>Massive genome expansion in bonnet fungi (Mycena s.s.) driven by repeated elements and novel gene families across ecological guilds.</title>
        <authorList>
            <consortium name="Lawrence Berkeley National Laboratory"/>
            <person name="Harder C.B."/>
            <person name="Miyauchi S."/>
            <person name="Viragh M."/>
            <person name="Kuo A."/>
            <person name="Thoen E."/>
            <person name="Andreopoulos B."/>
            <person name="Lu D."/>
            <person name="Skrede I."/>
            <person name="Drula E."/>
            <person name="Henrissat B."/>
            <person name="Morin E."/>
            <person name="Kohler A."/>
            <person name="Barry K."/>
            <person name="LaButti K."/>
            <person name="Morin E."/>
            <person name="Salamov A."/>
            <person name="Lipzen A."/>
            <person name="Mereny Z."/>
            <person name="Hegedus B."/>
            <person name="Baldrian P."/>
            <person name="Stursova M."/>
            <person name="Weitz H."/>
            <person name="Taylor A."/>
            <person name="Grigoriev I.V."/>
            <person name="Nagy L.G."/>
            <person name="Martin F."/>
            <person name="Kauserud H."/>
        </authorList>
    </citation>
    <scope>NUCLEOTIDE SEQUENCE</scope>
    <source>
        <strain evidence="2">CBHHK173m</strain>
    </source>
</reference>
<sequence length="106" mass="11100">MPLTPASDPDLFEALQEAVPAPPRTPPMAKLDGPEESAPATPPRAPPSFSFTREPRAPPTTPGPVPWAGHAPLPPPAYGGYPYYPGYPPPGVYGPPGSPGYYVGQR</sequence>
<gene>
    <name evidence="2" type="ORF">B0H15DRAFT_807341</name>
</gene>
<protein>
    <submittedName>
        <fullName evidence="2">Uncharacterized protein</fullName>
    </submittedName>
</protein>